<evidence type="ECO:0000259" key="2">
    <source>
        <dbReference type="Pfam" id="PF00107"/>
    </source>
</evidence>
<dbReference type="Proteomes" id="UP000838308">
    <property type="component" value="Unassembled WGS sequence"/>
</dbReference>
<dbReference type="Gene3D" id="3.90.180.10">
    <property type="entry name" value="Medium-chain alcohol dehydrogenases, catalytic domain"/>
    <property type="match status" value="1"/>
</dbReference>
<evidence type="ECO:0000313" key="4">
    <source>
        <dbReference type="Proteomes" id="UP000838308"/>
    </source>
</evidence>
<organism evidence="3 4">
    <name type="scientific">Neobacillus rhizosphaerae</name>
    <dbReference type="NCBI Taxonomy" id="2880965"/>
    <lineage>
        <taxon>Bacteria</taxon>
        <taxon>Bacillati</taxon>
        <taxon>Bacillota</taxon>
        <taxon>Bacilli</taxon>
        <taxon>Bacillales</taxon>
        <taxon>Bacillaceae</taxon>
        <taxon>Neobacillus</taxon>
    </lineage>
</organism>
<keyword evidence="1 3" id="KW-0560">Oxidoreductase</keyword>
<dbReference type="InterPro" id="IPR050129">
    <property type="entry name" value="Zn_alcohol_dh"/>
</dbReference>
<reference evidence="3" key="1">
    <citation type="submission" date="2022-04" db="EMBL/GenBank/DDBJ databases">
        <authorList>
            <person name="Criscuolo A."/>
        </authorList>
    </citation>
    <scope>NUCLEOTIDE SEQUENCE</scope>
    <source>
        <strain evidence="3">CIP111895</strain>
    </source>
</reference>
<protein>
    <submittedName>
        <fullName evidence="3">Sorbitol dehydrogenase</fullName>
        <ecNumber evidence="3">1.1.1.-</ecNumber>
    </submittedName>
</protein>
<dbReference type="Gene3D" id="3.40.50.720">
    <property type="entry name" value="NAD(P)-binding Rossmann-like Domain"/>
    <property type="match status" value="1"/>
</dbReference>
<dbReference type="SUPFAM" id="SSF51735">
    <property type="entry name" value="NAD(P)-binding Rossmann-fold domains"/>
    <property type="match status" value="1"/>
</dbReference>
<dbReference type="PANTHER" id="PTHR43401:SF2">
    <property type="entry name" value="L-THREONINE 3-DEHYDROGENASE"/>
    <property type="match status" value="1"/>
</dbReference>
<dbReference type="Pfam" id="PF00107">
    <property type="entry name" value="ADH_zinc_N"/>
    <property type="match status" value="1"/>
</dbReference>
<evidence type="ECO:0000256" key="1">
    <source>
        <dbReference type="ARBA" id="ARBA00023002"/>
    </source>
</evidence>
<dbReference type="PANTHER" id="PTHR43401">
    <property type="entry name" value="L-THREONINE 3-DEHYDROGENASE"/>
    <property type="match status" value="1"/>
</dbReference>
<dbReference type="RefSeq" id="WP_248733460.1">
    <property type="nucleotide sequence ID" value="NZ_CALBWS010000001.1"/>
</dbReference>
<sequence length="114" mass="12400">MILGKGGNADIVIDAAGTPHTLHQALQFVKSKGTVGVVAIPEKTSQIDSSLLVYKDIRLIGILGSVLPKGIEYLEKKLIRTDYLISHTFPLDQVQQAFQTAIHNPKAMKVLLIP</sequence>
<gene>
    <name evidence="3" type="primary">gutB</name>
    <name evidence="3" type="ORF">BACCIP111895_00242</name>
</gene>
<dbReference type="GO" id="GO:0016491">
    <property type="term" value="F:oxidoreductase activity"/>
    <property type="evidence" value="ECO:0007669"/>
    <property type="project" value="UniProtKB-KW"/>
</dbReference>
<feature type="domain" description="Alcohol dehydrogenase-like C-terminal" evidence="2">
    <location>
        <begin position="5"/>
        <end position="65"/>
    </location>
</feature>
<dbReference type="InterPro" id="IPR013149">
    <property type="entry name" value="ADH-like_C"/>
</dbReference>
<name>A0ABM9EKL9_9BACI</name>
<dbReference type="EC" id="1.1.1.-" evidence="3"/>
<comment type="caution">
    <text evidence="3">The sequence shown here is derived from an EMBL/GenBank/DDBJ whole genome shotgun (WGS) entry which is preliminary data.</text>
</comment>
<dbReference type="InterPro" id="IPR036291">
    <property type="entry name" value="NAD(P)-bd_dom_sf"/>
</dbReference>
<evidence type="ECO:0000313" key="3">
    <source>
        <dbReference type="EMBL" id="CAH2713109.1"/>
    </source>
</evidence>
<accession>A0ABM9EKL9</accession>
<proteinExistence type="predicted"/>
<dbReference type="EMBL" id="CALBWS010000001">
    <property type="protein sequence ID" value="CAH2713109.1"/>
    <property type="molecule type" value="Genomic_DNA"/>
</dbReference>
<keyword evidence="4" id="KW-1185">Reference proteome</keyword>